<dbReference type="EMBL" id="LUKE01000001">
    <property type="protein sequence ID" value="KYG67242.1"/>
    <property type="molecule type" value="Genomic_DNA"/>
</dbReference>
<dbReference type="Proteomes" id="UP000075320">
    <property type="component" value="Unassembled WGS sequence"/>
</dbReference>
<feature type="coiled-coil region" evidence="1">
    <location>
        <begin position="97"/>
        <end position="131"/>
    </location>
</feature>
<gene>
    <name evidence="2" type="ORF">AZI86_09560</name>
</gene>
<dbReference type="Gene3D" id="1.20.5.340">
    <property type="match status" value="1"/>
</dbReference>
<dbReference type="Gene3D" id="1.25.40.10">
    <property type="entry name" value="Tetratricopeptide repeat domain"/>
    <property type="match status" value="1"/>
</dbReference>
<keyword evidence="3" id="KW-1185">Reference proteome</keyword>
<proteinExistence type="predicted"/>
<organism evidence="2 3">
    <name type="scientific">Bdellovibrio bacteriovorus</name>
    <dbReference type="NCBI Taxonomy" id="959"/>
    <lineage>
        <taxon>Bacteria</taxon>
        <taxon>Pseudomonadati</taxon>
        <taxon>Bdellovibrionota</taxon>
        <taxon>Bdellovibrionia</taxon>
        <taxon>Bdellovibrionales</taxon>
        <taxon>Pseudobdellovibrionaceae</taxon>
        <taxon>Bdellovibrio</taxon>
    </lineage>
</organism>
<dbReference type="AlphaFoldDB" id="A0A150WS08"/>
<comment type="caution">
    <text evidence="2">The sequence shown here is derived from an EMBL/GenBank/DDBJ whole genome shotgun (WGS) entry which is preliminary data.</text>
</comment>
<name>A0A150WS08_BDEBC</name>
<reference evidence="2 3" key="1">
    <citation type="submission" date="2016-03" db="EMBL/GenBank/DDBJ databases">
        <authorList>
            <person name="Ploux O."/>
        </authorList>
    </citation>
    <scope>NUCLEOTIDE SEQUENCE [LARGE SCALE GENOMIC DNA]</scope>
    <source>
        <strain evidence="2 3">R0</strain>
    </source>
</reference>
<dbReference type="InterPro" id="IPR011990">
    <property type="entry name" value="TPR-like_helical_dom_sf"/>
</dbReference>
<dbReference type="OrthoDB" id="5291602at2"/>
<dbReference type="SUPFAM" id="SSF48452">
    <property type="entry name" value="TPR-like"/>
    <property type="match status" value="1"/>
</dbReference>
<dbReference type="Pfam" id="PF13174">
    <property type="entry name" value="TPR_6"/>
    <property type="match status" value="2"/>
</dbReference>
<evidence type="ECO:0000256" key="1">
    <source>
        <dbReference type="SAM" id="Coils"/>
    </source>
</evidence>
<dbReference type="PROSITE" id="PS51257">
    <property type="entry name" value="PROKAR_LIPOPROTEIN"/>
    <property type="match status" value="1"/>
</dbReference>
<evidence type="ECO:0000313" key="3">
    <source>
        <dbReference type="Proteomes" id="UP000075320"/>
    </source>
</evidence>
<dbReference type="RefSeq" id="WP_061834817.1">
    <property type="nucleotide sequence ID" value="NZ_LUKE01000001.1"/>
</dbReference>
<dbReference type="InterPro" id="IPR019734">
    <property type="entry name" value="TPR_rpt"/>
</dbReference>
<accession>A0A150WS08</accession>
<sequence>MKLVILLSAVVLFMTGCLKTRNEVKEGEQRSTMQQQVVTLQRSNADVGNRFSDLESQIRELNGRVDVVENNVGKGSAGMENALKNSQQQNMEVGQRVAILQEAMGKLERDLLALNAEVQGLKAEKMAAQGQQAAKAAQAARKDFHEQGEEAFEKKDWKQAILQYQKYRDEYPKGKKFADSTYKIGVAFQELGMKDEAKTFYDEVVAKFPKSEEARRARIRLKSVGKK</sequence>
<keyword evidence="1" id="KW-0175">Coiled coil</keyword>
<evidence type="ECO:0000313" key="2">
    <source>
        <dbReference type="EMBL" id="KYG67242.1"/>
    </source>
</evidence>
<protein>
    <submittedName>
        <fullName evidence="2">Uncharacterized protein</fullName>
    </submittedName>
</protein>